<reference evidence="3 4" key="2">
    <citation type="journal article" date="2011" name="Stand. Genomic Sci.">
        <title>Complete genome sequence of 'Enterobacter lignolyticus' SCF1.</title>
        <authorList>
            <person name="Deangelis K.M."/>
            <person name="D'Haeseleer P."/>
            <person name="Chivian D."/>
            <person name="Fortney J.L."/>
            <person name="Khudyakov J."/>
            <person name="Simmons B."/>
            <person name="Woo H."/>
            <person name="Arkin A.P."/>
            <person name="Davenport K.W."/>
            <person name="Goodwin L."/>
            <person name="Chen A."/>
            <person name="Ivanova N."/>
            <person name="Kyrpides N.C."/>
            <person name="Mavromatis K."/>
            <person name="Woyke T."/>
            <person name="Hazen T.C."/>
        </authorList>
    </citation>
    <scope>NUCLEOTIDE SEQUENCE [LARGE SCALE GENOMIC DNA]</scope>
    <source>
        <strain evidence="3 4">SCF1</strain>
    </source>
</reference>
<evidence type="ECO:0000313" key="3">
    <source>
        <dbReference type="EMBL" id="ADO49706.1"/>
    </source>
</evidence>
<name>E3G7K6_ENTLS</name>
<dbReference type="EMBL" id="CP002272">
    <property type="protein sequence ID" value="ADO49706.1"/>
    <property type="molecule type" value="Genomic_DNA"/>
</dbReference>
<dbReference type="eggNOG" id="ENOG50314T4">
    <property type="taxonomic scope" value="Bacteria"/>
</dbReference>
<dbReference type="KEGG" id="esc:Entcl_3461"/>
<dbReference type="HOGENOM" id="CLU_882075_0_0_6"/>
<feature type="chain" id="PRO_5003169174" evidence="2">
    <location>
        <begin position="25"/>
        <end position="315"/>
    </location>
</feature>
<feature type="compositionally biased region" description="Basic and acidic residues" evidence="1">
    <location>
        <begin position="137"/>
        <end position="158"/>
    </location>
</feature>
<evidence type="ECO:0000256" key="1">
    <source>
        <dbReference type="SAM" id="MobiDB-lite"/>
    </source>
</evidence>
<proteinExistence type="predicted"/>
<keyword evidence="4" id="KW-1185">Reference proteome</keyword>
<accession>E3G7K6</accession>
<evidence type="ECO:0000313" key="4">
    <source>
        <dbReference type="Proteomes" id="UP000006872"/>
    </source>
</evidence>
<reference evidence="4" key="1">
    <citation type="submission" date="2010-10" db="EMBL/GenBank/DDBJ databases">
        <title>Complete sequence of Enterobacter cloacae SCF1.</title>
        <authorList>
            <consortium name="US DOE Joint Genome Institute"/>
            <person name="Lucas S."/>
            <person name="Copeland A."/>
            <person name="Lapidus A."/>
            <person name="Cheng J.-F."/>
            <person name="Bruce D."/>
            <person name="Goodwin L."/>
            <person name="Pitluck S."/>
            <person name="Davenport K."/>
            <person name="Detter J.C."/>
            <person name="Han C."/>
            <person name="Tapia R."/>
            <person name="Land M."/>
            <person name="Hauser L."/>
            <person name="Chang Y.-J."/>
            <person name="Jeffries C."/>
            <person name="Kyrpides N."/>
            <person name="Ivanova N."/>
            <person name="Mikhailova N."/>
            <person name="DeAngelis K."/>
            <person name="Arkin A.P."/>
            <person name="Chivian D."/>
            <person name="Edwards B."/>
            <person name="Woo H."/>
            <person name="Hazen T.C."/>
            <person name="Woyke T."/>
        </authorList>
    </citation>
    <scope>NUCLEOTIDE SEQUENCE [LARGE SCALE GENOMIC DNA]</scope>
    <source>
        <strain evidence="4">SCF1</strain>
    </source>
</reference>
<keyword evidence="2" id="KW-0732">Signal</keyword>
<organism evidence="3 4">
    <name type="scientific">Enterobacter lignolyticus (strain SCF1)</name>
    <dbReference type="NCBI Taxonomy" id="701347"/>
    <lineage>
        <taxon>Bacteria</taxon>
        <taxon>Pseudomonadati</taxon>
        <taxon>Pseudomonadota</taxon>
        <taxon>Gammaproteobacteria</taxon>
        <taxon>Enterobacterales</taxon>
        <taxon>Enterobacteriaceae</taxon>
        <taxon>Pluralibacter</taxon>
    </lineage>
</organism>
<dbReference type="AlphaFoldDB" id="E3G7K6"/>
<evidence type="ECO:0000256" key="2">
    <source>
        <dbReference type="SAM" id="SignalP"/>
    </source>
</evidence>
<gene>
    <name evidence="3" type="ordered locus">Entcl_3461</name>
</gene>
<protein>
    <submittedName>
        <fullName evidence="3">Uncharacterized protein</fullName>
    </submittedName>
</protein>
<dbReference type="Proteomes" id="UP000006872">
    <property type="component" value="Chromosome"/>
</dbReference>
<dbReference type="STRING" id="701347.Entcl_3461"/>
<feature type="signal peptide" evidence="2">
    <location>
        <begin position="1"/>
        <end position="24"/>
    </location>
</feature>
<dbReference type="RefSeq" id="WP_013367432.1">
    <property type="nucleotide sequence ID" value="NC_014618.1"/>
</dbReference>
<feature type="region of interest" description="Disordered" evidence="1">
    <location>
        <begin position="135"/>
        <end position="164"/>
    </location>
</feature>
<sequence length="315" mass="34895">MMFFSRFQAATGGLLFLICGQAMSATSHFQVTTVSMPAWNIITDTLIKMTPLVNGQRDDGVMSLVCDLARGDKTQQDIDEALLKKNVNLQALAKDNGTLGLLVNSDLTAQQTACSTYLISVLFTPVDNSAYMQDVPPAEKADTKNTDAAGKDDKKTKSAADATGKSAVEKVFNQPRFEQDVRTHIAIAQATAQLYALMAGNLERMKGESWGTYQMRIEQMVREYSPNFLKTVKVFYQAESTKPIVTRSLTQYGYDISDGSYHQLIRDQHAFLFRSRSVDWLGNGVIMGKRYFVDLNILDTSAKKDTVVRGGKKGH</sequence>